<dbReference type="AlphaFoldDB" id="A0A835L9S2"/>
<comment type="caution">
    <text evidence="2">The sequence shown here is derived from an EMBL/GenBank/DDBJ whole genome shotgun (WGS) entry which is preliminary data.</text>
</comment>
<keyword evidence="3" id="KW-1185">Reference proteome</keyword>
<evidence type="ECO:0000313" key="2">
    <source>
        <dbReference type="EMBL" id="KAF9587348.1"/>
    </source>
</evidence>
<dbReference type="Proteomes" id="UP000631114">
    <property type="component" value="Unassembled WGS sequence"/>
</dbReference>
<feature type="region of interest" description="Disordered" evidence="1">
    <location>
        <begin position="185"/>
        <end position="213"/>
    </location>
</feature>
<protein>
    <submittedName>
        <fullName evidence="2">Uncharacterized protein</fullName>
    </submittedName>
</protein>
<accession>A0A835L9S2</accession>
<sequence length="279" mass="32170">MRVHHGGKFIDYSDYLSTKDYINGSDYCIFNVDAKYLCLVRLNPLILTLVLNPFRYELEIGGDLIYCLNGDILSIKNDSDCMMFVKDSDVDDTGLLNLFVEFVVVPPKRFSIGDGEVFKVVCEEEPVEVPEQQFETSVPGFEASSTKRKKTMRANYLPEGELDILPSFQDDPLPEDVTLPEQVLMPQNDPLDNIPTEEEYRSESEESEEEFPPKYEEFEGNTHDLYANEEVQVDFVPNKTVDEPVDGMEWPTIQECRNYFRKYAILNGFEYRLIKNDGN</sequence>
<name>A0A835L9S2_9MAGN</name>
<evidence type="ECO:0000313" key="3">
    <source>
        <dbReference type="Proteomes" id="UP000631114"/>
    </source>
</evidence>
<reference evidence="2 3" key="1">
    <citation type="submission" date="2020-10" db="EMBL/GenBank/DDBJ databases">
        <title>The Coptis chinensis genome and diversification of protoberbering-type alkaloids.</title>
        <authorList>
            <person name="Wang B."/>
            <person name="Shu S."/>
            <person name="Song C."/>
            <person name="Liu Y."/>
        </authorList>
    </citation>
    <scope>NUCLEOTIDE SEQUENCE [LARGE SCALE GENOMIC DNA]</scope>
    <source>
        <strain evidence="2">HL-2020</strain>
        <tissue evidence="2">Leaf</tissue>
    </source>
</reference>
<organism evidence="2 3">
    <name type="scientific">Coptis chinensis</name>
    <dbReference type="NCBI Taxonomy" id="261450"/>
    <lineage>
        <taxon>Eukaryota</taxon>
        <taxon>Viridiplantae</taxon>
        <taxon>Streptophyta</taxon>
        <taxon>Embryophyta</taxon>
        <taxon>Tracheophyta</taxon>
        <taxon>Spermatophyta</taxon>
        <taxon>Magnoliopsida</taxon>
        <taxon>Ranunculales</taxon>
        <taxon>Ranunculaceae</taxon>
        <taxon>Coptidoideae</taxon>
        <taxon>Coptis</taxon>
    </lineage>
</organism>
<evidence type="ECO:0000256" key="1">
    <source>
        <dbReference type="SAM" id="MobiDB-lite"/>
    </source>
</evidence>
<dbReference type="EMBL" id="JADFTS010000009">
    <property type="protein sequence ID" value="KAF9587348.1"/>
    <property type="molecule type" value="Genomic_DNA"/>
</dbReference>
<proteinExistence type="predicted"/>
<gene>
    <name evidence="2" type="ORF">IFM89_001338</name>
</gene>